<dbReference type="PANTHER" id="PTHR43539">
    <property type="entry name" value="FLAVIN-BINDING MONOOXYGENASE-LIKE PROTEIN (AFU_ORTHOLOGUE AFUA_4G09220)"/>
    <property type="match status" value="1"/>
</dbReference>
<proteinExistence type="predicted"/>
<gene>
    <name evidence="2" type="ORF">LTR84_008789</name>
</gene>
<evidence type="ECO:0008006" key="4">
    <source>
        <dbReference type="Google" id="ProtNLM"/>
    </source>
</evidence>
<dbReference type="InterPro" id="IPR050982">
    <property type="entry name" value="Auxin_biosynth/cation_transpt"/>
</dbReference>
<dbReference type="GO" id="GO:0004497">
    <property type="term" value="F:monooxygenase activity"/>
    <property type="evidence" value="ECO:0007669"/>
    <property type="project" value="TreeGrafter"/>
</dbReference>
<keyword evidence="1" id="KW-0560">Oxidoreductase</keyword>
<dbReference type="SUPFAM" id="SSF51905">
    <property type="entry name" value="FAD/NAD(P)-binding domain"/>
    <property type="match status" value="2"/>
</dbReference>
<dbReference type="GeneID" id="89976951"/>
<sequence length="642" mass="70992">MAPHAEVFPPPDYLFAKHQSSKLDKLIPLTQVTEFSEAYNEDGTIKEPFHRTPAFPIEKLPGALPENKISPSVNHVAAINYCLEYLEDFNADIFCQSGIWRDIYALTGIPRTFYGPQDIRSAWTDLEKSHNPSGFGLIGGTSKVVNLGNGHSWIQARFSFATSGVLASKCSGQMGIVPDTEFGWKIWFLTTILEEIEGLPNPDSIAPEVLQRGAPNPRSTGNDFDCIIVGAGFAGLCLAGRLKAIGISYIIIEKNEKIGDNWTSRYDSARFHTSKYYSDMPLGTIFGEGYDYFPTGKELARGYQEYVNKHKINVWLSSYLQSASLDQTSNIWTIECTRNGSSTTIKAPHFVFAIGAGGTVPKMPQLPGREKFNGTVIHSATYKNSSEWTGKRCVIVGVANTAHDVAEDMLDAGVTEVTMIQRGRTSVFPIEHYKAWSDPIYNETSYIEDADRQIMALPLVVTRLAALHGGRPLVDAEPERFDSLEKAGFRVERYGDLWKLLTDRLGGHYMDVGASAKVSAGLIKVKGDATLTAYDETGLVFSDGSHLDADVVVFCTGYSHDVRGQAIQFIGQELGERLDDYWEIDNEGELRGVYKPHGLPGIWYTGGGVTFARFYSRFLALQIGGDVSGKGLKIYDKKYSRH</sequence>
<dbReference type="InterPro" id="IPR036188">
    <property type="entry name" value="FAD/NAD-bd_sf"/>
</dbReference>
<dbReference type="Gene3D" id="3.50.50.60">
    <property type="entry name" value="FAD/NAD(P)-binding domain"/>
    <property type="match status" value="1"/>
</dbReference>
<dbReference type="AlphaFoldDB" id="A0AAV9MWC6"/>
<evidence type="ECO:0000313" key="3">
    <source>
        <dbReference type="Proteomes" id="UP001358417"/>
    </source>
</evidence>
<dbReference type="GO" id="GO:0050660">
    <property type="term" value="F:flavin adenine dinucleotide binding"/>
    <property type="evidence" value="ECO:0007669"/>
    <property type="project" value="TreeGrafter"/>
</dbReference>
<organism evidence="2 3">
    <name type="scientific">Exophiala bonariae</name>
    <dbReference type="NCBI Taxonomy" id="1690606"/>
    <lineage>
        <taxon>Eukaryota</taxon>
        <taxon>Fungi</taxon>
        <taxon>Dikarya</taxon>
        <taxon>Ascomycota</taxon>
        <taxon>Pezizomycotina</taxon>
        <taxon>Eurotiomycetes</taxon>
        <taxon>Chaetothyriomycetidae</taxon>
        <taxon>Chaetothyriales</taxon>
        <taxon>Herpotrichiellaceae</taxon>
        <taxon>Exophiala</taxon>
    </lineage>
</organism>
<dbReference type="Pfam" id="PF13738">
    <property type="entry name" value="Pyr_redox_3"/>
    <property type="match status" value="1"/>
</dbReference>
<comment type="caution">
    <text evidence="2">The sequence shown here is derived from an EMBL/GenBank/DDBJ whole genome shotgun (WGS) entry which is preliminary data.</text>
</comment>
<dbReference type="Proteomes" id="UP001358417">
    <property type="component" value="Unassembled WGS sequence"/>
</dbReference>
<dbReference type="EMBL" id="JAVRRD010000033">
    <property type="protein sequence ID" value="KAK5046002.1"/>
    <property type="molecule type" value="Genomic_DNA"/>
</dbReference>
<name>A0AAV9MWC6_9EURO</name>
<evidence type="ECO:0000313" key="2">
    <source>
        <dbReference type="EMBL" id="KAK5046002.1"/>
    </source>
</evidence>
<reference evidence="2 3" key="1">
    <citation type="submission" date="2023-08" db="EMBL/GenBank/DDBJ databases">
        <title>Black Yeasts Isolated from many extreme environments.</title>
        <authorList>
            <person name="Coleine C."/>
            <person name="Stajich J.E."/>
            <person name="Selbmann L."/>
        </authorList>
    </citation>
    <scope>NUCLEOTIDE SEQUENCE [LARGE SCALE GENOMIC DNA]</scope>
    <source>
        <strain evidence="2 3">CCFEE 5792</strain>
    </source>
</reference>
<dbReference type="PANTHER" id="PTHR43539:SF68">
    <property type="entry name" value="FLAVIN-BINDING MONOOXYGENASE-LIKE PROTEIN (AFU_ORTHOLOGUE AFUA_4G09220)"/>
    <property type="match status" value="1"/>
</dbReference>
<protein>
    <recommendedName>
        <fullName evidence="4">FAD/NAD(P)-binding domain-containing protein</fullName>
    </recommendedName>
</protein>
<accession>A0AAV9MWC6</accession>
<keyword evidence="3" id="KW-1185">Reference proteome</keyword>
<dbReference type="RefSeq" id="XP_064701607.1">
    <property type="nucleotide sequence ID" value="XM_064852333.1"/>
</dbReference>
<evidence type="ECO:0000256" key="1">
    <source>
        <dbReference type="ARBA" id="ARBA00023002"/>
    </source>
</evidence>